<accession>A0ABQ1RYH7</accession>
<dbReference type="RefSeq" id="WP_188437387.1">
    <property type="nucleotide sequence ID" value="NZ_BMCM01000005.1"/>
</dbReference>
<dbReference type="InterPro" id="IPR011990">
    <property type="entry name" value="TPR-like_helical_dom_sf"/>
</dbReference>
<evidence type="ECO:0000259" key="1">
    <source>
        <dbReference type="Pfam" id="PF12688"/>
    </source>
</evidence>
<dbReference type="Gene3D" id="1.25.40.10">
    <property type="entry name" value="Tetratricopeptide repeat domain"/>
    <property type="match status" value="1"/>
</dbReference>
<evidence type="ECO:0000313" key="2">
    <source>
        <dbReference type="EMBL" id="GGD85070.1"/>
    </source>
</evidence>
<dbReference type="SUPFAM" id="SSF48452">
    <property type="entry name" value="TPR-like"/>
    <property type="match status" value="1"/>
</dbReference>
<name>A0ABQ1RYH7_9MICO</name>
<dbReference type="Pfam" id="PF12688">
    <property type="entry name" value="TPR_5"/>
    <property type="match status" value="1"/>
</dbReference>
<sequence length="164" mass="17661">MKTWEDRIAEVWEDAANELVDDEVISRIDAIAAERGADDARAEFERAGARDSAGRPLEAIALYRRALDLGLDAEHEPQAIIQLASSLRNVGETAQALALLEKAKQDAAGSPHGDAIAAFHALTLASSGAPYRALSVALLALVPHLPRYHRSMTAYAREIGEHDA</sequence>
<evidence type="ECO:0000313" key="3">
    <source>
        <dbReference type="Proteomes" id="UP000629365"/>
    </source>
</evidence>
<dbReference type="InterPro" id="IPR041656">
    <property type="entry name" value="TPR_5"/>
</dbReference>
<feature type="domain" description="Tetratrico peptide repeat group 5" evidence="1">
    <location>
        <begin position="41"/>
        <end position="158"/>
    </location>
</feature>
<comment type="caution">
    <text evidence="2">The sequence shown here is derived from an EMBL/GenBank/DDBJ whole genome shotgun (WGS) entry which is preliminary data.</text>
</comment>
<dbReference type="Proteomes" id="UP000629365">
    <property type="component" value="Unassembled WGS sequence"/>
</dbReference>
<dbReference type="EMBL" id="BMCM01000005">
    <property type="protein sequence ID" value="GGD85070.1"/>
    <property type="molecule type" value="Genomic_DNA"/>
</dbReference>
<gene>
    <name evidence="2" type="ORF">GCM10007269_29980</name>
</gene>
<proteinExistence type="predicted"/>
<protein>
    <recommendedName>
        <fullName evidence="1">Tetratrico peptide repeat group 5 domain-containing protein</fullName>
    </recommendedName>
</protein>
<organism evidence="2 3">
    <name type="scientific">Microbacterium murale</name>
    <dbReference type="NCBI Taxonomy" id="1081040"/>
    <lineage>
        <taxon>Bacteria</taxon>
        <taxon>Bacillati</taxon>
        <taxon>Actinomycetota</taxon>
        <taxon>Actinomycetes</taxon>
        <taxon>Micrococcales</taxon>
        <taxon>Microbacteriaceae</taxon>
        <taxon>Microbacterium</taxon>
    </lineage>
</organism>
<keyword evidence="3" id="KW-1185">Reference proteome</keyword>
<reference evidence="3" key="1">
    <citation type="journal article" date="2019" name="Int. J. Syst. Evol. Microbiol.">
        <title>The Global Catalogue of Microorganisms (GCM) 10K type strain sequencing project: providing services to taxonomists for standard genome sequencing and annotation.</title>
        <authorList>
            <consortium name="The Broad Institute Genomics Platform"/>
            <consortium name="The Broad Institute Genome Sequencing Center for Infectious Disease"/>
            <person name="Wu L."/>
            <person name="Ma J."/>
        </authorList>
    </citation>
    <scope>NUCLEOTIDE SEQUENCE [LARGE SCALE GENOMIC DNA]</scope>
    <source>
        <strain evidence="3">CCM 7640</strain>
    </source>
</reference>